<dbReference type="STRING" id="1658172.A0A1B7P3K6"/>
<reference evidence="3 4" key="1">
    <citation type="submission" date="2015-07" db="EMBL/GenBank/DDBJ databases">
        <title>Emmonsia species relationships and genome sequence.</title>
        <authorList>
            <person name="Cuomo C.A."/>
            <person name="Schwartz I.S."/>
            <person name="Kenyon C."/>
            <person name="de Hoog G.S."/>
            <person name="Govender N.P."/>
            <person name="Botha A."/>
            <person name="Moreno L."/>
            <person name="de Vries M."/>
            <person name="Munoz J.F."/>
            <person name="Stielow J.B."/>
        </authorList>
    </citation>
    <scope>NUCLEOTIDE SEQUENCE [LARGE SCALE GENOMIC DNA]</scope>
    <source>
        <strain evidence="3 4">CBS 136260</strain>
    </source>
</reference>
<evidence type="ECO:0000313" key="4">
    <source>
        <dbReference type="Proteomes" id="UP000091918"/>
    </source>
</evidence>
<accession>A0A1B7P3K6</accession>
<organism evidence="3 4">
    <name type="scientific">Emergomyces africanus</name>
    <dbReference type="NCBI Taxonomy" id="1955775"/>
    <lineage>
        <taxon>Eukaryota</taxon>
        <taxon>Fungi</taxon>
        <taxon>Dikarya</taxon>
        <taxon>Ascomycota</taxon>
        <taxon>Pezizomycotina</taxon>
        <taxon>Eurotiomycetes</taxon>
        <taxon>Eurotiomycetidae</taxon>
        <taxon>Onygenales</taxon>
        <taxon>Ajellomycetaceae</taxon>
        <taxon>Emergomyces</taxon>
    </lineage>
</organism>
<dbReference type="OrthoDB" id="273345at2759"/>
<dbReference type="GO" id="GO:0070475">
    <property type="term" value="P:rRNA base methylation"/>
    <property type="evidence" value="ECO:0007669"/>
    <property type="project" value="InterPro"/>
</dbReference>
<evidence type="ECO:0000256" key="1">
    <source>
        <dbReference type="SAM" id="MobiDB-lite"/>
    </source>
</evidence>
<dbReference type="GO" id="GO:0070042">
    <property type="term" value="F:rRNA (uridine-N3-)-methyltransferase activity"/>
    <property type="evidence" value="ECO:0007669"/>
    <property type="project" value="InterPro"/>
</dbReference>
<feature type="region of interest" description="Disordered" evidence="1">
    <location>
        <begin position="1"/>
        <end position="82"/>
    </location>
</feature>
<feature type="region of interest" description="Disordered" evidence="1">
    <location>
        <begin position="154"/>
        <end position="204"/>
    </location>
</feature>
<comment type="caution">
    <text evidence="3">The sequence shown here is derived from an EMBL/GenBank/DDBJ whole genome shotgun (WGS) entry which is preliminary data.</text>
</comment>
<feature type="compositionally biased region" description="Low complexity" evidence="1">
    <location>
        <begin position="22"/>
        <end position="39"/>
    </location>
</feature>
<keyword evidence="4" id="KW-1185">Reference proteome</keyword>
<proteinExistence type="predicted"/>
<dbReference type="InterPro" id="IPR019446">
    <property type="entry name" value="BMT5-like"/>
</dbReference>
<feature type="compositionally biased region" description="Basic residues" evidence="1">
    <location>
        <begin position="1"/>
        <end position="20"/>
    </location>
</feature>
<feature type="compositionally biased region" description="Basic and acidic residues" evidence="1">
    <location>
        <begin position="178"/>
        <end position="204"/>
    </location>
</feature>
<evidence type="ECO:0000313" key="3">
    <source>
        <dbReference type="EMBL" id="OAX83604.1"/>
    </source>
</evidence>
<dbReference type="AlphaFoldDB" id="A0A1B7P3K6"/>
<dbReference type="Pfam" id="PF10354">
    <property type="entry name" value="BMT5-like"/>
    <property type="match status" value="1"/>
</dbReference>
<gene>
    <name evidence="3" type="ORF">ACJ72_02033</name>
</gene>
<feature type="domain" description="25S rRNA (uridine-N(3))-methyltransferase BMT5-like" evidence="2">
    <location>
        <begin position="93"/>
        <end position="147"/>
    </location>
</feature>
<feature type="compositionally biased region" description="Acidic residues" evidence="1">
    <location>
        <begin position="163"/>
        <end position="177"/>
    </location>
</feature>
<dbReference type="Proteomes" id="UP000091918">
    <property type="component" value="Unassembled WGS sequence"/>
</dbReference>
<evidence type="ECO:0000259" key="2">
    <source>
        <dbReference type="Pfam" id="PF10354"/>
    </source>
</evidence>
<protein>
    <recommendedName>
        <fullName evidence="2">25S rRNA (uridine-N(3))-methyltransferase BMT5-like domain-containing protein</fullName>
    </recommendedName>
</protein>
<name>A0A1B7P3K6_9EURO</name>
<sequence>MGKSKKPRIANFHHHDKPKSRSSTTATSSGAEAAAGAGARKMKSFSRVSKTTTVSKGGKGGGSAKELKAKVKAKASAQNRSPTIPFQKGDRILLVGEGDFSFALSLATYHGCKNLLATSFDAEPALYAKYPQAKLNIEKLCACGSETRLSSPITLKRKRQDNESSELEGGDSEEEEPPEKLCEDQNQKDETLEKSTETTQDVRKKGPKVLFSIDACKLGSGAAGGGKTICSLF</sequence>
<dbReference type="EMBL" id="LGUA01000156">
    <property type="protein sequence ID" value="OAX83604.1"/>
    <property type="molecule type" value="Genomic_DNA"/>
</dbReference>